<dbReference type="InterPro" id="IPR000835">
    <property type="entry name" value="HTH_MarR-typ"/>
</dbReference>
<reference key="2">
    <citation type="submission" date="2011-04" db="EMBL/GenBank/DDBJ databases">
        <title>Complete sequence of chromosome of Haliscomenobacter hydrossis DSM 1100.</title>
        <authorList>
            <consortium name="US DOE Joint Genome Institute (JGI-PGF)"/>
            <person name="Lucas S."/>
            <person name="Han J."/>
            <person name="Lapidus A."/>
            <person name="Bruce D."/>
            <person name="Goodwin L."/>
            <person name="Pitluck S."/>
            <person name="Peters L."/>
            <person name="Kyrpides N."/>
            <person name="Mavromatis K."/>
            <person name="Ivanova N."/>
            <person name="Ovchinnikova G."/>
            <person name="Pagani I."/>
            <person name="Daligault H."/>
            <person name="Detter J.C."/>
            <person name="Han C."/>
            <person name="Land M."/>
            <person name="Hauser L."/>
            <person name="Markowitz V."/>
            <person name="Cheng J.-F."/>
            <person name="Hugenholtz P."/>
            <person name="Woyke T."/>
            <person name="Wu D."/>
            <person name="Verbarg S."/>
            <person name="Frueling A."/>
            <person name="Brambilla E."/>
            <person name="Klenk H.-P."/>
            <person name="Eisen J.A."/>
        </authorList>
    </citation>
    <scope>NUCLEOTIDE SEQUENCE</scope>
    <source>
        <strain>DSM 1100</strain>
    </source>
</reference>
<sequence>MSYDLLKQVIGLLEDFEQETGNKDLTAFSEWLYQRQRGAQEEAEIPRTRWDDYPENIDVHIAMSIGGLNAHAKHYIKTALKDSELKGMHDFTFLATLVDQGDLRKTDLIALNMLEFSPGMEVIRRLLRNGFIEDYDNPEDGRSRRVSITAAGKAVFFSAMQNIQKVNRIVVGNLTEAEKQVVLNKLRKLMAFHQPIWDNEYGEDLEKIMEKHILGA</sequence>
<dbReference type="SMART" id="SM00347">
    <property type="entry name" value="HTH_MARR"/>
    <property type="match status" value="1"/>
</dbReference>
<dbReference type="KEGG" id="hhy:Halhy_0387"/>
<protein>
    <submittedName>
        <fullName evidence="2">Regulatory protein MarR</fullName>
    </submittedName>
</protein>
<gene>
    <name evidence="2" type="ordered locus">Halhy_0387</name>
</gene>
<proteinExistence type="predicted"/>
<name>F4KX70_HALH1</name>
<dbReference type="Proteomes" id="UP000008461">
    <property type="component" value="Chromosome"/>
</dbReference>
<dbReference type="GO" id="GO:0003700">
    <property type="term" value="F:DNA-binding transcription factor activity"/>
    <property type="evidence" value="ECO:0007669"/>
    <property type="project" value="InterPro"/>
</dbReference>
<dbReference type="PROSITE" id="PS50995">
    <property type="entry name" value="HTH_MARR_2"/>
    <property type="match status" value="1"/>
</dbReference>
<evidence type="ECO:0000313" key="3">
    <source>
        <dbReference type="Proteomes" id="UP000008461"/>
    </source>
</evidence>
<dbReference type="RefSeq" id="WP_013762862.1">
    <property type="nucleotide sequence ID" value="NC_015510.1"/>
</dbReference>
<dbReference type="eggNOG" id="COG1846">
    <property type="taxonomic scope" value="Bacteria"/>
</dbReference>
<evidence type="ECO:0000313" key="2">
    <source>
        <dbReference type="EMBL" id="AEE48298.1"/>
    </source>
</evidence>
<organism evidence="2 3">
    <name type="scientific">Haliscomenobacter hydrossis (strain ATCC 27775 / DSM 1100 / LMG 10767 / O)</name>
    <dbReference type="NCBI Taxonomy" id="760192"/>
    <lineage>
        <taxon>Bacteria</taxon>
        <taxon>Pseudomonadati</taxon>
        <taxon>Bacteroidota</taxon>
        <taxon>Saprospiria</taxon>
        <taxon>Saprospirales</taxon>
        <taxon>Haliscomenobacteraceae</taxon>
        <taxon>Haliscomenobacter</taxon>
    </lineage>
</organism>
<accession>F4KX70</accession>
<feature type="domain" description="HTH marR-type" evidence="1">
    <location>
        <begin position="58"/>
        <end position="191"/>
    </location>
</feature>
<dbReference type="STRING" id="760192.Halhy_0387"/>
<dbReference type="OrthoDB" id="961069at2"/>
<dbReference type="SUPFAM" id="SSF46785">
    <property type="entry name" value="Winged helix' DNA-binding domain"/>
    <property type="match status" value="1"/>
</dbReference>
<reference evidence="2 3" key="1">
    <citation type="journal article" date="2011" name="Stand. Genomic Sci.">
        <title>Complete genome sequence of Haliscomenobacter hydrossis type strain (O).</title>
        <authorList>
            <consortium name="US DOE Joint Genome Institute (JGI-PGF)"/>
            <person name="Daligault H."/>
            <person name="Lapidus A."/>
            <person name="Zeytun A."/>
            <person name="Nolan M."/>
            <person name="Lucas S."/>
            <person name="Del Rio T.G."/>
            <person name="Tice H."/>
            <person name="Cheng J.F."/>
            <person name="Tapia R."/>
            <person name="Han C."/>
            <person name="Goodwin L."/>
            <person name="Pitluck S."/>
            <person name="Liolios K."/>
            <person name="Pagani I."/>
            <person name="Ivanova N."/>
            <person name="Huntemann M."/>
            <person name="Mavromatis K."/>
            <person name="Mikhailova N."/>
            <person name="Pati A."/>
            <person name="Chen A."/>
            <person name="Palaniappan K."/>
            <person name="Land M."/>
            <person name="Hauser L."/>
            <person name="Brambilla E.M."/>
            <person name="Rohde M."/>
            <person name="Verbarg S."/>
            <person name="Goker M."/>
            <person name="Bristow J."/>
            <person name="Eisen J.A."/>
            <person name="Markowitz V."/>
            <person name="Hugenholtz P."/>
            <person name="Kyrpides N.C."/>
            <person name="Klenk H.P."/>
            <person name="Woyke T."/>
        </authorList>
    </citation>
    <scope>NUCLEOTIDE SEQUENCE [LARGE SCALE GENOMIC DNA]</scope>
    <source>
        <strain evidence="3">ATCC 27775 / DSM 1100 / LMG 10767 / O</strain>
    </source>
</reference>
<keyword evidence="3" id="KW-1185">Reference proteome</keyword>
<dbReference type="InterPro" id="IPR036388">
    <property type="entry name" value="WH-like_DNA-bd_sf"/>
</dbReference>
<dbReference type="Gene3D" id="1.10.10.10">
    <property type="entry name" value="Winged helix-like DNA-binding domain superfamily/Winged helix DNA-binding domain"/>
    <property type="match status" value="1"/>
</dbReference>
<dbReference type="HOGENOM" id="CLU_105055_0_0_10"/>
<dbReference type="AlphaFoldDB" id="F4KX70"/>
<dbReference type="InterPro" id="IPR036390">
    <property type="entry name" value="WH_DNA-bd_sf"/>
</dbReference>
<evidence type="ECO:0000259" key="1">
    <source>
        <dbReference type="PROSITE" id="PS50995"/>
    </source>
</evidence>
<dbReference type="EMBL" id="CP002691">
    <property type="protein sequence ID" value="AEE48298.1"/>
    <property type="molecule type" value="Genomic_DNA"/>
</dbReference>